<evidence type="ECO:0000256" key="1">
    <source>
        <dbReference type="ARBA" id="ARBA00004651"/>
    </source>
</evidence>
<keyword evidence="9 10" id="KW-0472">Membrane</keyword>
<sequence length="229" mass="25757">MITSDPKILSLALLGGIAPALFWLWFWLREDNQKPEPKGLIASIFFIGMMCVIIVIPLQKFIQNNVTSYEWKIIGWASLEELIKYLGVIILLYKTDRIDEPIDWPIFLITIALGFAALENSLFLIKPLSLGETTVGLLTGQLRFLGSTLLHAVSSGIVGIALGLSFYMGKYIRKIYLLGGLTLAITLHSVFNFFIMNSDGNNSLRVLGFLWVVTIIIMLLFEKLRRMSV</sequence>
<feature type="transmembrane region" description="Helical" evidence="10">
    <location>
        <begin position="175"/>
        <end position="196"/>
    </location>
</feature>
<dbReference type="GO" id="GO:0006508">
    <property type="term" value="P:proteolysis"/>
    <property type="evidence" value="ECO:0007669"/>
    <property type="project" value="UniProtKB-KW"/>
</dbReference>
<evidence type="ECO:0000256" key="4">
    <source>
        <dbReference type="ARBA" id="ARBA00022475"/>
    </source>
</evidence>
<dbReference type="STRING" id="1801748.A3B84_02695"/>
<gene>
    <name evidence="11" type="ORF">A3B84_02695</name>
</gene>
<dbReference type="AlphaFoldDB" id="A0A1F6VPM3"/>
<comment type="similarity">
    <text evidence="2">Belongs to the protease PrsW family.</text>
</comment>
<feature type="transmembrane region" description="Helical" evidence="10">
    <location>
        <begin position="73"/>
        <end position="93"/>
    </location>
</feature>
<evidence type="ECO:0000313" key="12">
    <source>
        <dbReference type="Proteomes" id="UP000177112"/>
    </source>
</evidence>
<dbReference type="PIRSF" id="PIRSF016933">
    <property type="entry name" value="PrsW"/>
    <property type="match status" value="1"/>
</dbReference>
<feature type="transmembrane region" description="Helical" evidence="10">
    <location>
        <begin position="105"/>
        <end position="125"/>
    </location>
</feature>
<dbReference type="InterPro" id="IPR023596">
    <property type="entry name" value="Peptidase_PrsW_arch/bac"/>
</dbReference>
<evidence type="ECO:0000256" key="8">
    <source>
        <dbReference type="ARBA" id="ARBA00022989"/>
    </source>
</evidence>
<dbReference type="Pfam" id="PF13367">
    <property type="entry name" value="PrsW-protease"/>
    <property type="match status" value="1"/>
</dbReference>
<protein>
    <recommendedName>
        <fullName evidence="3">Protease PrsW</fullName>
    </recommendedName>
</protein>
<evidence type="ECO:0000256" key="3">
    <source>
        <dbReference type="ARBA" id="ARBA00018997"/>
    </source>
</evidence>
<dbReference type="PANTHER" id="PTHR36844:SF1">
    <property type="entry name" value="PROTEASE PRSW"/>
    <property type="match status" value="1"/>
</dbReference>
<feature type="transmembrane region" description="Helical" evidence="10">
    <location>
        <begin position="6"/>
        <end position="28"/>
    </location>
</feature>
<feature type="transmembrane region" description="Helical" evidence="10">
    <location>
        <begin position="40"/>
        <end position="61"/>
    </location>
</feature>
<keyword evidence="5" id="KW-0645">Protease</keyword>
<evidence type="ECO:0000256" key="2">
    <source>
        <dbReference type="ARBA" id="ARBA00009165"/>
    </source>
</evidence>
<accession>A0A1F6VPM3</accession>
<evidence type="ECO:0000256" key="6">
    <source>
        <dbReference type="ARBA" id="ARBA00022692"/>
    </source>
</evidence>
<keyword evidence="7" id="KW-0378">Hydrolase</keyword>
<dbReference type="Proteomes" id="UP000177112">
    <property type="component" value="Unassembled WGS sequence"/>
</dbReference>
<proteinExistence type="inferred from homology"/>
<evidence type="ECO:0000256" key="5">
    <source>
        <dbReference type="ARBA" id="ARBA00022670"/>
    </source>
</evidence>
<keyword evidence="8 10" id="KW-1133">Transmembrane helix</keyword>
<dbReference type="GO" id="GO:0008233">
    <property type="term" value="F:peptidase activity"/>
    <property type="evidence" value="ECO:0007669"/>
    <property type="project" value="UniProtKB-KW"/>
</dbReference>
<evidence type="ECO:0000256" key="10">
    <source>
        <dbReference type="SAM" id="Phobius"/>
    </source>
</evidence>
<dbReference type="PANTHER" id="PTHR36844">
    <property type="entry name" value="PROTEASE PRSW"/>
    <property type="match status" value="1"/>
</dbReference>
<keyword evidence="4" id="KW-1003">Cell membrane</keyword>
<name>A0A1F6VPM3_9BACT</name>
<dbReference type="EMBL" id="MFTY01000010">
    <property type="protein sequence ID" value="OGI71516.1"/>
    <property type="molecule type" value="Genomic_DNA"/>
</dbReference>
<comment type="subcellular location">
    <subcellularLocation>
        <location evidence="1">Cell membrane</location>
        <topology evidence="1">Multi-pass membrane protein</topology>
    </subcellularLocation>
</comment>
<feature type="transmembrane region" description="Helical" evidence="10">
    <location>
        <begin position="145"/>
        <end position="168"/>
    </location>
</feature>
<keyword evidence="6 10" id="KW-0812">Transmembrane</keyword>
<organism evidence="11 12">
    <name type="scientific">Candidatus Nomurabacteria bacterium RIFCSPHIGHO2_02_FULL_35_13</name>
    <dbReference type="NCBI Taxonomy" id="1801748"/>
    <lineage>
        <taxon>Bacteria</taxon>
        <taxon>Candidatus Nomuraibacteriota</taxon>
    </lineage>
</organism>
<evidence type="ECO:0000256" key="7">
    <source>
        <dbReference type="ARBA" id="ARBA00022801"/>
    </source>
</evidence>
<dbReference type="GO" id="GO:0005886">
    <property type="term" value="C:plasma membrane"/>
    <property type="evidence" value="ECO:0007669"/>
    <property type="project" value="UniProtKB-SubCell"/>
</dbReference>
<comment type="caution">
    <text evidence="11">The sequence shown here is derived from an EMBL/GenBank/DDBJ whole genome shotgun (WGS) entry which is preliminary data.</text>
</comment>
<reference evidence="11 12" key="1">
    <citation type="journal article" date="2016" name="Nat. Commun.">
        <title>Thousands of microbial genomes shed light on interconnected biogeochemical processes in an aquifer system.</title>
        <authorList>
            <person name="Anantharaman K."/>
            <person name="Brown C.T."/>
            <person name="Hug L.A."/>
            <person name="Sharon I."/>
            <person name="Castelle C.J."/>
            <person name="Probst A.J."/>
            <person name="Thomas B.C."/>
            <person name="Singh A."/>
            <person name="Wilkins M.J."/>
            <person name="Karaoz U."/>
            <person name="Brodie E.L."/>
            <person name="Williams K.H."/>
            <person name="Hubbard S.S."/>
            <person name="Banfield J.F."/>
        </authorList>
    </citation>
    <scope>NUCLEOTIDE SEQUENCE [LARGE SCALE GENOMIC DNA]</scope>
</reference>
<evidence type="ECO:0000313" key="11">
    <source>
        <dbReference type="EMBL" id="OGI71516.1"/>
    </source>
</evidence>
<dbReference type="InterPro" id="IPR026898">
    <property type="entry name" value="PrsW"/>
</dbReference>
<evidence type="ECO:0000256" key="9">
    <source>
        <dbReference type="ARBA" id="ARBA00023136"/>
    </source>
</evidence>
<feature type="transmembrane region" description="Helical" evidence="10">
    <location>
        <begin position="202"/>
        <end position="221"/>
    </location>
</feature>